<comment type="caution">
    <text evidence="1">The sequence shown here is derived from an EMBL/GenBank/DDBJ whole genome shotgun (WGS) entry which is preliminary data.</text>
</comment>
<organism evidence="1 2">
    <name type="scientific">Enterococcus faecium</name>
    <name type="common">Streptococcus faecium</name>
    <dbReference type="NCBI Taxonomy" id="1352"/>
    <lineage>
        <taxon>Bacteria</taxon>
        <taxon>Bacillati</taxon>
        <taxon>Bacillota</taxon>
        <taxon>Bacilli</taxon>
        <taxon>Lactobacillales</taxon>
        <taxon>Enterococcaceae</taxon>
        <taxon>Enterococcus</taxon>
    </lineage>
</organism>
<dbReference type="EMBL" id="MVGJ01000984">
    <property type="protein sequence ID" value="OOL62542.1"/>
    <property type="molecule type" value="Genomic_DNA"/>
</dbReference>
<sequence length="62" mass="7762">DHRELDWQFNIMREPVYFKKWVIFWREILLARARLFYLFFKDFLEPFLGELSLTLPTDTEGY</sequence>
<feature type="non-terminal residue" evidence="1">
    <location>
        <position position="1"/>
    </location>
</feature>
<dbReference type="AlphaFoldDB" id="A0A1S8J514"/>
<evidence type="ECO:0000313" key="1">
    <source>
        <dbReference type="EMBL" id="OOL62542.1"/>
    </source>
</evidence>
<protein>
    <submittedName>
        <fullName evidence="1">Uncharacterized protein</fullName>
    </submittedName>
</protein>
<accession>A0A1S8J514</accession>
<dbReference type="Proteomes" id="UP000191171">
    <property type="component" value="Unassembled WGS sequence"/>
</dbReference>
<evidence type="ECO:0000313" key="2">
    <source>
        <dbReference type="Proteomes" id="UP000191171"/>
    </source>
</evidence>
<gene>
    <name evidence="1" type="ORF">B1P95_20700</name>
</gene>
<proteinExistence type="predicted"/>
<name>A0A1S8J514_ENTFC</name>
<reference evidence="1 2" key="1">
    <citation type="submission" date="2017-02" db="EMBL/GenBank/DDBJ databases">
        <title>Clonality and virulence of isolates of VRE in Hematopoietic Stem Cell Transplanted (HSCT) patients.</title>
        <authorList>
            <person name="Marchi A.P."/>
            <person name="Martins R.C."/>
            <person name="Marie S.K."/>
            <person name="Levin A.S."/>
            <person name="Costa S.F."/>
        </authorList>
    </citation>
    <scope>NUCLEOTIDE SEQUENCE [LARGE SCALE GENOMIC DNA]</scope>
    <source>
        <strain evidence="1 2">LIM1759</strain>
    </source>
</reference>